<accession>A0A8J3NXI5</accession>
<dbReference type="Proteomes" id="UP000659904">
    <property type="component" value="Unassembled WGS sequence"/>
</dbReference>
<name>A0A8J3NXI5_9ACTN</name>
<dbReference type="Pfam" id="PF12697">
    <property type="entry name" value="Abhydrolase_6"/>
    <property type="match status" value="1"/>
</dbReference>
<organism evidence="2 3">
    <name type="scientific">Catellatospora citrea</name>
    <dbReference type="NCBI Taxonomy" id="53366"/>
    <lineage>
        <taxon>Bacteria</taxon>
        <taxon>Bacillati</taxon>
        <taxon>Actinomycetota</taxon>
        <taxon>Actinomycetes</taxon>
        <taxon>Micromonosporales</taxon>
        <taxon>Micromonosporaceae</taxon>
        <taxon>Catellatospora</taxon>
    </lineage>
</organism>
<dbReference type="GO" id="GO:0003824">
    <property type="term" value="F:catalytic activity"/>
    <property type="evidence" value="ECO:0007669"/>
    <property type="project" value="UniProtKB-ARBA"/>
</dbReference>
<dbReference type="RefSeq" id="WP_203831650.1">
    <property type="nucleotide sequence ID" value="NZ_BONH01000002.1"/>
</dbReference>
<dbReference type="SUPFAM" id="SSF53474">
    <property type="entry name" value="alpha/beta-Hydrolases"/>
    <property type="match status" value="1"/>
</dbReference>
<dbReference type="InterPro" id="IPR029058">
    <property type="entry name" value="AB_hydrolase_fold"/>
</dbReference>
<reference evidence="2 3" key="1">
    <citation type="submission" date="2021-01" db="EMBL/GenBank/DDBJ databases">
        <title>Whole genome shotgun sequence of Catellatospora citrea NBRC 14495.</title>
        <authorList>
            <person name="Komaki H."/>
            <person name="Tamura T."/>
        </authorList>
    </citation>
    <scope>NUCLEOTIDE SEQUENCE [LARGE SCALE GENOMIC DNA]</scope>
    <source>
        <strain evidence="2 3">NBRC 14495</strain>
    </source>
</reference>
<feature type="domain" description="AB hydrolase-1" evidence="1">
    <location>
        <begin position="59"/>
        <end position="281"/>
    </location>
</feature>
<evidence type="ECO:0000259" key="1">
    <source>
        <dbReference type="Pfam" id="PF12697"/>
    </source>
</evidence>
<evidence type="ECO:0000313" key="3">
    <source>
        <dbReference type="Proteomes" id="UP000659904"/>
    </source>
</evidence>
<keyword evidence="3" id="KW-1185">Reference proteome</keyword>
<dbReference type="GO" id="GO:0016020">
    <property type="term" value="C:membrane"/>
    <property type="evidence" value="ECO:0007669"/>
    <property type="project" value="TreeGrafter"/>
</dbReference>
<dbReference type="PANTHER" id="PTHR43798:SF33">
    <property type="entry name" value="HYDROLASE, PUTATIVE (AFU_ORTHOLOGUE AFUA_2G14860)-RELATED"/>
    <property type="match status" value="1"/>
</dbReference>
<proteinExistence type="predicted"/>
<dbReference type="PANTHER" id="PTHR43798">
    <property type="entry name" value="MONOACYLGLYCEROL LIPASE"/>
    <property type="match status" value="1"/>
</dbReference>
<dbReference type="Gene3D" id="3.40.50.1820">
    <property type="entry name" value="alpha/beta hydrolase"/>
    <property type="match status" value="1"/>
</dbReference>
<evidence type="ECO:0000313" key="2">
    <source>
        <dbReference type="EMBL" id="GIF95833.1"/>
    </source>
</evidence>
<dbReference type="InterPro" id="IPR000073">
    <property type="entry name" value="AB_hydrolase_1"/>
</dbReference>
<dbReference type="AlphaFoldDB" id="A0A8J3NXI5"/>
<protein>
    <submittedName>
        <fullName evidence="2">Carboxylesterase</fullName>
    </submittedName>
</protein>
<dbReference type="EMBL" id="BONH01000002">
    <property type="protein sequence ID" value="GIF95833.1"/>
    <property type="molecule type" value="Genomic_DNA"/>
</dbReference>
<dbReference type="InterPro" id="IPR050266">
    <property type="entry name" value="AB_hydrolase_sf"/>
</dbReference>
<sequence length="306" mass="33434">MVETRLSAFTNDNARTKFLAVYQRTFDRVWPADHDRLDVPTSFGVTRVYRTGRPDGDPFVLLPGAGGNALGWHRHVPRWGGQRPVIAIDPVGEPGCSTQDRPLADGRDLAHWLDEVLAALHVDRAHLVGCSYGGWVALQHQLHTPGRAATITLLDPAGFGRITKRFILWVVLGGLAGLTPRPLRRRAARWLRNATLLDDDLMGLALVSTGFRRRLPQPPPLSDDELRQITVPTLALLGERSQMYDAAQVAARIRALMPAAHADVVPDAGHDLQVHSPDLVTDRTAEFAAGVEAASRAATERPAEPA</sequence>
<comment type="caution">
    <text evidence="2">The sequence shown here is derived from an EMBL/GenBank/DDBJ whole genome shotgun (WGS) entry which is preliminary data.</text>
</comment>
<gene>
    <name evidence="2" type="ORF">Cci01nite_09270</name>
</gene>